<name>A0A9P6EJ80_9AGAR</name>
<evidence type="ECO:0000256" key="2">
    <source>
        <dbReference type="SAM" id="Phobius"/>
    </source>
</evidence>
<reference evidence="4" key="1">
    <citation type="submission" date="2020-11" db="EMBL/GenBank/DDBJ databases">
        <authorList>
            <consortium name="DOE Joint Genome Institute"/>
            <person name="Ahrendt S."/>
            <person name="Riley R."/>
            <person name="Andreopoulos W."/>
            <person name="Labutti K."/>
            <person name="Pangilinan J."/>
            <person name="Ruiz-Duenas F.J."/>
            <person name="Barrasa J.M."/>
            <person name="Sanchez-Garcia M."/>
            <person name="Camarero S."/>
            <person name="Miyauchi S."/>
            <person name="Serrano A."/>
            <person name="Linde D."/>
            <person name="Babiker R."/>
            <person name="Drula E."/>
            <person name="Ayuso-Fernandez I."/>
            <person name="Pacheco R."/>
            <person name="Padilla G."/>
            <person name="Ferreira P."/>
            <person name="Barriuso J."/>
            <person name="Kellner H."/>
            <person name="Castanera R."/>
            <person name="Alfaro M."/>
            <person name="Ramirez L."/>
            <person name="Pisabarro A.G."/>
            <person name="Kuo A."/>
            <person name="Tritt A."/>
            <person name="Lipzen A."/>
            <person name="He G."/>
            <person name="Yan M."/>
            <person name="Ng V."/>
            <person name="Cullen D."/>
            <person name="Martin F."/>
            <person name="Rosso M.-N."/>
            <person name="Henrissat B."/>
            <person name="Hibbett D."/>
            <person name="Martinez A.T."/>
            <person name="Grigoriev I.V."/>
        </authorList>
    </citation>
    <scope>NUCLEOTIDE SEQUENCE</scope>
    <source>
        <strain evidence="4">CBS 506.95</strain>
    </source>
</reference>
<feature type="region of interest" description="Disordered" evidence="1">
    <location>
        <begin position="1"/>
        <end position="21"/>
    </location>
</feature>
<keyword evidence="5" id="KW-1185">Reference proteome</keyword>
<feature type="compositionally biased region" description="Basic and acidic residues" evidence="1">
    <location>
        <begin position="697"/>
        <end position="710"/>
    </location>
</feature>
<dbReference type="OrthoDB" id="3219854at2759"/>
<feature type="region of interest" description="Disordered" evidence="1">
    <location>
        <begin position="690"/>
        <end position="721"/>
    </location>
</feature>
<feature type="domain" description="DUF6535" evidence="3">
    <location>
        <begin position="40"/>
        <end position="219"/>
    </location>
</feature>
<feature type="transmembrane region" description="Helical" evidence="2">
    <location>
        <begin position="194"/>
        <end position="218"/>
    </location>
</feature>
<protein>
    <recommendedName>
        <fullName evidence="3">DUF6535 domain-containing protein</fullName>
    </recommendedName>
</protein>
<sequence>MSSTMEAMSQEGVTPNWSFPGPSQEIPGTFLQEEELQDKWGATVYHLTYKEKERCEVWKDEVQNLLVFSGLFSAVVTAFIIESYQSLQDDPSEILLSSIAANLQFMANTTAGVPATLPNNTHVPFSPTSPNKIVNILWFLSLVLSLSSALIGLVALQWLREHLRPSTWNVPLKTLPALIKMQADSLDAFKVPQIFTALPLLIIIALIFFVVGMIEFLWNINRVVAIPIIATILLVLAFILVTTLLPSYPRFRRRHFNDPKSSPPLPCPYRSPQSWVCLQVVTVASSLFSRLANQADTDQGHSKQNAHLNWIDWAISYLDKRSFSHIRSRKADYSLLESVRVSEPTFPPIYDTMRALVAVKEDFSLMADKTFDASLPIVGHAFNELLDLSGWSPEFGDELCFYVNEVFNDPFLPMALPLDIISSAPPEIKFHHAKLLFYLSGITNLNNLAMTLSESVTQSIFDIVLFTCKNLQKTIDPSILCGSPVAILWYRASEYTLDSLDEHGDKKYVEKLVEIVKQVFEFADQTPPDLSVSSNTLGTSPYIKTVLHSIANIIVDCSTDPTPLSFTAYDGILTTLITRLSKVPTHGRPNAYLFLLSSIYVHYLALQVSPRFNRNPSYQRSPAFEDLAKILTIYHGKLASNSELHHFQELIFPQSLESDFLWAYLGDGDLGPGHRNTVAQQLTRTMVNYQHRQGRSKRSESRQLGIEKKWQPQRSRNYAPRWPGGGSMRAVSIYMSGFLLNLDR</sequence>
<evidence type="ECO:0000313" key="5">
    <source>
        <dbReference type="Proteomes" id="UP000807306"/>
    </source>
</evidence>
<keyword evidence="2" id="KW-1133">Transmembrane helix</keyword>
<dbReference type="AlphaFoldDB" id="A0A9P6EJ80"/>
<keyword evidence="2" id="KW-0472">Membrane</keyword>
<evidence type="ECO:0000256" key="1">
    <source>
        <dbReference type="SAM" id="MobiDB-lite"/>
    </source>
</evidence>
<comment type="caution">
    <text evidence="4">The sequence shown here is derived from an EMBL/GenBank/DDBJ whole genome shotgun (WGS) entry which is preliminary data.</text>
</comment>
<feature type="transmembrane region" description="Helical" evidence="2">
    <location>
        <begin position="224"/>
        <end position="245"/>
    </location>
</feature>
<dbReference type="Proteomes" id="UP000807306">
    <property type="component" value="Unassembled WGS sequence"/>
</dbReference>
<keyword evidence="2" id="KW-0812">Transmembrane</keyword>
<accession>A0A9P6EJ80</accession>
<feature type="compositionally biased region" description="Polar residues" evidence="1">
    <location>
        <begin position="1"/>
        <end position="17"/>
    </location>
</feature>
<proteinExistence type="predicted"/>
<dbReference type="InterPro" id="IPR045338">
    <property type="entry name" value="DUF6535"/>
</dbReference>
<evidence type="ECO:0000259" key="3">
    <source>
        <dbReference type="Pfam" id="PF20153"/>
    </source>
</evidence>
<organism evidence="4 5">
    <name type="scientific">Crepidotus variabilis</name>
    <dbReference type="NCBI Taxonomy" id="179855"/>
    <lineage>
        <taxon>Eukaryota</taxon>
        <taxon>Fungi</taxon>
        <taxon>Dikarya</taxon>
        <taxon>Basidiomycota</taxon>
        <taxon>Agaricomycotina</taxon>
        <taxon>Agaricomycetes</taxon>
        <taxon>Agaricomycetidae</taxon>
        <taxon>Agaricales</taxon>
        <taxon>Agaricineae</taxon>
        <taxon>Crepidotaceae</taxon>
        <taxon>Crepidotus</taxon>
    </lineage>
</organism>
<feature type="transmembrane region" description="Helical" evidence="2">
    <location>
        <begin position="136"/>
        <end position="159"/>
    </location>
</feature>
<dbReference type="EMBL" id="MU157843">
    <property type="protein sequence ID" value="KAF9529842.1"/>
    <property type="molecule type" value="Genomic_DNA"/>
</dbReference>
<gene>
    <name evidence="4" type="ORF">CPB83DRAFT_237501</name>
</gene>
<dbReference type="Pfam" id="PF20153">
    <property type="entry name" value="DUF6535"/>
    <property type="match status" value="1"/>
</dbReference>
<evidence type="ECO:0000313" key="4">
    <source>
        <dbReference type="EMBL" id="KAF9529842.1"/>
    </source>
</evidence>